<evidence type="ECO:0000256" key="3">
    <source>
        <dbReference type="ARBA" id="ARBA00023125"/>
    </source>
</evidence>
<gene>
    <name evidence="6" type="ORF">GJV78_07210</name>
</gene>
<dbReference type="InterPro" id="IPR058163">
    <property type="entry name" value="LysR-type_TF_proteobact-type"/>
</dbReference>
<reference evidence="6 7" key="1">
    <citation type="submission" date="2019-11" db="EMBL/GenBank/DDBJ databases">
        <title>Escherichia alba sp. nov. isolated from the gut of plastic-eating superworms Zophobas atratus.</title>
        <authorList>
            <person name="Yang Y."/>
        </authorList>
    </citation>
    <scope>NUCLEOTIDE SEQUENCE [LARGE SCALE GENOMIC DNA]</scope>
    <source>
        <strain evidence="7">BIT-B35</strain>
    </source>
</reference>
<dbReference type="FunFam" id="1.10.10.10:FF:000001">
    <property type="entry name" value="LysR family transcriptional regulator"/>
    <property type="match status" value="1"/>
</dbReference>
<dbReference type="Gene3D" id="1.10.10.10">
    <property type="entry name" value="Winged helix-like DNA-binding domain superfamily/Winged helix DNA-binding domain"/>
    <property type="match status" value="1"/>
</dbReference>
<keyword evidence="7" id="KW-1185">Reference proteome</keyword>
<feature type="domain" description="HTH lysR-type" evidence="5">
    <location>
        <begin position="18"/>
        <end position="75"/>
    </location>
</feature>
<keyword evidence="2" id="KW-0805">Transcription regulation</keyword>
<organism evidence="6 7">
    <name type="scientific">Intestinirhabdus alba</name>
    <dbReference type="NCBI Taxonomy" id="2899544"/>
    <lineage>
        <taxon>Bacteria</taxon>
        <taxon>Pseudomonadati</taxon>
        <taxon>Pseudomonadota</taxon>
        <taxon>Gammaproteobacteria</taxon>
        <taxon>Enterobacterales</taxon>
        <taxon>Enterobacteriaceae</taxon>
        <taxon>Intestinirhabdus</taxon>
    </lineage>
</organism>
<dbReference type="InterPro" id="IPR000847">
    <property type="entry name" value="LysR_HTH_N"/>
</dbReference>
<dbReference type="Pfam" id="PF03466">
    <property type="entry name" value="LysR_substrate"/>
    <property type="match status" value="1"/>
</dbReference>
<evidence type="ECO:0000256" key="2">
    <source>
        <dbReference type="ARBA" id="ARBA00023015"/>
    </source>
</evidence>
<dbReference type="Pfam" id="PF00126">
    <property type="entry name" value="HTH_1"/>
    <property type="match status" value="1"/>
</dbReference>
<dbReference type="SUPFAM" id="SSF46785">
    <property type="entry name" value="Winged helix' DNA-binding domain"/>
    <property type="match status" value="1"/>
</dbReference>
<comment type="caution">
    <text evidence="6">The sequence shown here is derived from an EMBL/GenBank/DDBJ whole genome shotgun (WGS) entry which is preliminary data.</text>
</comment>
<evidence type="ECO:0000313" key="7">
    <source>
        <dbReference type="Proteomes" id="UP000477739"/>
    </source>
</evidence>
<dbReference type="OrthoDB" id="9813056at2"/>
<comment type="similarity">
    <text evidence="1">Belongs to the LysR transcriptional regulatory family.</text>
</comment>
<dbReference type="Gene3D" id="3.40.190.290">
    <property type="match status" value="1"/>
</dbReference>
<dbReference type="InterPro" id="IPR036388">
    <property type="entry name" value="WH-like_DNA-bd_sf"/>
</dbReference>
<dbReference type="PROSITE" id="PS50931">
    <property type="entry name" value="HTH_LYSR"/>
    <property type="match status" value="1"/>
</dbReference>
<dbReference type="PANTHER" id="PTHR30537">
    <property type="entry name" value="HTH-TYPE TRANSCRIPTIONAL REGULATOR"/>
    <property type="match status" value="1"/>
</dbReference>
<evidence type="ECO:0000256" key="4">
    <source>
        <dbReference type="ARBA" id="ARBA00023163"/>
    </source>
</evidence>
<evidence type="ECO:0000313" key="6">
    <source>
        <dbReference type="EMBL" id="MTH46045.1"/>
    </source>
</evidence>
<dbReference type="InterPro" id="IPR036390">
    <property type="entry name" value="WH_DNA-bd_sf"/>
</dbReference>
<dbReference type="InterPro" id="IPR005119">
    <property type="entry name" value="LysR_subst-bd"/>
</dbReference>
<dbReference type="AlphaFoldDB" id="A0A6L6IIT4"/>
<accession>A0A6L6IIT4</accession>
<dbReference type="PANTHER" id="PTHR30537:SF1">
    <property type="entry name" value="HTH-TYPE TRANSCRIPTIONAL REGULATOR PGRR"/>
    <property type="match status" value="1"/>
</dbReference>
<proteinExistence type="inferred from homology"/>
<dbReference type="GO" id="GO:0003700">
    <property type="term" value="F:DNA-binding transcription factor activity"/>
    <property type="evidence" value="ECO:0007669"/>
    <property type="project" value="InterPro"/>
</dbReference>
<sequence length="328" mass="36282">MRKLTYTCAKNSPVMLKEKLNDLQAFVVVARERSFTRAAAQLGVSRSALSHTLLGLEERLGVRLLIRTTRSVSPTEAGNRLLTVLGPRLEEIASELTSLRASRNKPVGTVRITANDHAIVTVLWPRLHPLLLECPDINIEFSVGYELTDIAAQQFDAGVRMGDRVDNDMIAVRLTPDVTMAAVASPGYLVNRPSIVKPDDLLAHNCINLRLQTHGALYAWEFEKDGQAREVWVKGQTTFNNTFLMIQAALDDAGIAYVPLDLVAKHIASGALVQVLIDWSPRFPGYFLYYPDRRHLPAAFERVLDALRWSNQPDAGGKGSKSLAGRTT</sequence>
<dbReference type="SUPFAM" id="SSF53850">
    <property type="entry name" value="Periplasmic binding protein-like II"/>
    <property type="match status" value="1"/>
</dbReference>
<name>A0A6L6IIT4_9ENTR</name>
<dbReference type="Proteomes" id="UP000477739">
    <property type="component" value="Unassembled WGS sequence"/>
</dbReference>
<dbReference type="PRINTS" id="PR00039">
    <property type="entry name" value="HTHLYSR"/>
</dbReference>
<dbReference type="CDD" id="cd08474">
    <property type="entry name" value="PBP2_CrgA_like_5"/>
    <property type="match status" value="1"/>
</dbReference>
<keyword evidence="4" id="KW-0804">Transcription</keyword>
<dbReference type="EMBL" id="WMJZ01000007">
    <property type="protein sequence ID" value="MTH46045.1"/>
    <property type="molecule type" value="Genomic_DNA"/>
</dbReference>
<dbReference type="FunFam" id="3.40.190.290:FF:000012">
    <property type="entry name" value="Transcriptional regulator, LysR family"/>
    <property type="match status" value="1"/>
</dbReference>
<protein>
    <submittedName>
        <fullName evidence="6">LysR family transcriptional regulator</fullName>
    </submittedName>
</protein>
<keyword evidence="3" id="KW-0238">DNA-binding</keyword>
<evidence type="ECO:0000256" key="1">
    <source>
        <dbReference type="ARBA" id="ARBA00009437"/>
    </source>
</evidence>
<dbReference type="GO" id="GO:0006351">
    <property type="term" value="P:DNA-templated transcription"/>
    <property type="evidence" value="ECO:0007669"/>
    <property type="project" value="TreeGrafter"/>
</dbReference>
<evidence type="ECO:0000259" key="5">
    <source>
        <dbReference type="PROSITE" id="PS50931"/>
    </source>
</evidence>
<dbReference type="GO" id="GO:0043565">
    <property type="term" value="F:sequence-specific DNA binding"/>
    <property type="evidence" value="ECO:0007669"/>
    <property type="project" value="TreeGrafter"/>
</dbReference>